<accession>A0A9P7BGF6</accession>
<organism evidence="6 7">
    <name type="scientific">Pichia californica</name>
    <dbReference type="NCBI Taxonomy" id="460514"/>
    <lineage>
        <taxon>Eukaryota</taxon>
        <taxon>Fungi</taxon>
        <taxon>Dikarya</taxon>
        <taxon>Ascomycota</taxon>
        <taxon>Saccharomycotina</taxon>
        <taxon>Pichiomycetes</taxon>
        <taxon>Pichiales</taxon>
        <taxon>Pichiaceae</taxon>
        <taxon>Pichia</taxon>
    </lineage>
</organism>
<protein>
    <submittedName>
        <fullName evidence="6">Acid phosphatase pho5</fullName>
    </submittedName>
</protein>
<dbReference type="InterPro" id="IPR029033">
    <property type="entry name" value="His_PPase_superfam"/>
</dbReference>
<evidence type="ECO:0000256" key="1">
    <source>
        <dbReference type="ARBA" id="ARBA00022801"/>
    </source>
</evidence>
<feature type="signal peptide" evidence="5">
    <location>
        <begin position="1"/>
        <end position="21"/>
    </location>
</feature>
<dbReference type="InterPro" id="IPR000560">
    <property type="entry name" value="His_Pase_clade-2"/>
</dbReference>
<feature type="disulfide bond" evidence="4">
    <location>
        <begin position="258"/>
        <end position="271"/>
    </location>
</feature>
<keyword evidence="4" id="KW-1015">Disulfide bond</keyword>
<keyword evidence="2" id="KW-0325">Glycoprotein</keyword>
<reference evidence="6" key="1">
    <citation type="submission" date="2020-11" db="EMBL/GenBank/DDBJ databases">
        <title>Kefir isolates.</title>
        <authorList>
            <person name="Marcisauskas S."/>
            <person name="Kim Y."/>
            <person name="Blasche S."/>
        </authorList>
    </citation>
    <scope>NUCLEOTIDE SEQUENCE</scope>
    <source>
        <strain evidence="6">Olga-1</strain>
    </source>
</reference>
<evidence type="ECO:0000256" key="5">
    <source>
        <dbReference type="SAM" id="SignalP"/>
    </source>
</evidence>
<dbReference type="GO" id="GO:0003993">
    <property type="term" value="F:acid phosphatase activity"/>
    <property type="evidence" value="ECO:0007669"/>
    <property type="project" value="TreeGrafter"/>
</dbReference>
<dbReference type="PIRSF" id="PIRSF000894">
    <property type="entry name" value="Acid_phosphatase"/>
    <property type="match status" value="1"/>
</dbReference>
<dbReference type="InterPro" id="IPR016274">
    <property type="entry name" value="Histidine_acid_Pase_euk"/>
</dbReference>
<dbReference type="GO" id="GO:0009277">
    <property type="term" value="C:fungal-type cell wall"/>
    <property type="evidence" value="ECO:0007669"/>
    <property type="project" value="TreeGrafter"/>
</dbReference>
<keyword evidence="7" id="KW-1185">Reference proteome</keyword>
<feature type="chain" id="PRO_5040291921" evidence="5">
    <location>
        <begin position="22"/>
        <end position="463"/>
    </location>
</feature>
<keyword evidence="1" id="KW-0378">Hydrolase</keyword>
<comment type="caution">
    <text evidence="6">The sequence shown here is derived from an EMBL/GenBank/DDBJ whole genome shotgun (WGS) entry which is preliminary data.</text>
</comment>
<feature type="active site" description="Proton donor" evidence="3">
    <location>
        <position position="332"/>
    </location>
</feature>
<dbReference type="Proteomes" id="UP000697127">
    <property type="component" value="Unassembled WGS sequence"/>
</dbReference>
<evidence type="ECO:0000313" key="6">
    <source>
        <dbReference type="EMBL" id="KAG0689150.1"/>
    </source>
</evidence>
<dbReference type="Pfam" id="PF00328">
    <property type="entry name" value="His_Phos_2"/>
    <property type="match status" value="1"/>
</dbReference>
<sequence>MVLIKTILVTALSLFSTNIDAQLVEKKYSSFATDQKNLLRHLGSGPYVESISFGISTDTPYQCTIDQAHLYMRHGERFPQKSVGKTLNTFFNKLKNASKNMTEIIGPLSFIKDYTFFGDPNWYEQETWTGPYAGIGDIFEFGNILRQRYDHLVNTSKTLPIFTGGQKRVFDSAHEFAQGFTFNQYDQNYTMVVLPENQDSGVNSLANTNSCPNFDNSYEGPLVNMSLSYRKSEADRLNALSPGFNITEDDISDIMTYCGFEMNVRGESKFCDAVTQDTIVGFGYERDLYYFYSNGPGYNMSWVSGSAYANATATLLKDNNTEENLYFSFTHDTDITRLLTFLGLIDLDEELPVDHVEFYKFYSATEVVPIGARFITERMNCYNATTNEDDTFIRILINEQVIPIPDCSSGPGFSCPIDYFLSFIDSNILDFPTLCNMNSSTPQYVSFYWDWKSGKYPTDYTSI</sequence>
<dbReference type="PANTHER" id="PTHR20963:SF18">
    <property type="entry name" value="ACID PHOSPHATASE PHO11-RELATED"/>
    <property type="match status" value="1"/>
</dbReference>
<dbReference type="SUPFAM" id="SSF53254">
    <property type="entry name" value="Phosphoglycerate mutase-like"/>
    <property type="match status" value="1"/>
</dbReference>
<dbReference type="CDD" id="cd07061">
    <property type="entry name" value="HP_HAP_like"/>
    <property type="match status" value="1"/>
</dbReference>
<keyword evidence="5" id="KW-0732">Signal</keyword>
<evidence type="ECO:0000256" key="2">
    <source>
        <dbReference type="ARBA" id="ARBA00023180"/>
    </source>
</evidence>
<dbReference type="PANTHER" id="PTHR20963">
    <property type="entry name" value="MULTIPLE INOSITOL POLYPHOSPHATE PHOSPHATASE-RELATED"/>
    <property type="match status" value="1"/>
</dbReference>
<dbReference type="Gene3D" id="3.40.50.1240">
    <property type="entry name" value="Phosphoglycerate mutase-like"/>
    <property type="match status" value="1"/>
</dbReference>
<dbReference type="EMBL" id="PUHW01000098">
    <property type="protein sequence ID" value="KAG0689150.1"/>
    <property type="molecule type" value="Genomic_DNA"/>
</dbReference>
<feature type="disulfide bond" evidence="4">
    <location>
        <begin position="407"/>
        <end position="415"/>
    </location>
</feature>
<feature type="disulfide bond" evidence="4">
    <location>
        <begin position="63"/>
        <end position="381"/>
    </location>
</feature>
<feature type="active site" description="Nucleophile" evidence="3">
    <location>
        <position position="74"/>
    </location>
</feature>
<name>A0A9P7BGF6_9ASCO</name>
<gene>
    <name evidence="6" type="primary">PHO5_2</name>
    <name evidence="6" type="ORF">C6P40_005485</name>
</gene>
<proteinExistence type="predicted"/>
<feature type="disulfide bond" evidence="4">
    <location>
        <begin position="211"/>
        <end position="435"/>
    </location>
</feature>
<evidence type="ECO:0000256" key="3">
    <source>
        <dbReference type="PIRSR" id="PIRSR000894-1"/>
    </source>
</evidence>
<evidence type="ECO:0000313" key="7">
    <source>
        <dbReference type="Proteomes" id="UP000697127"/>
    </source>
</evidence>
<evidence type="ECO:0000256" key="4">
    <source>
        <dbReference type="PIRSR" id="PIRSR000894-2"/>
    </source>
</evidence>
<dbReference type="AlphaFoldDB" id="A0A9P7BGF6"/>